<sequence>MDAPTAQREFSAYGLSHWIVLALFAVGAVLVVVIGRTHRNDATARRFSRTFGAVTLGIYLTIYISTLFPPALGRSVPLRLTDLATIVAGYALLTHQRWAYALTYYWCLTLSTQALISPALESPDFPNKVFLAFWSIHLAVVWAAIYLTWGIGMHPTWRSYWFAVAVTVAWVAVTFVFNSLAGTNYGFVNRKPSTLSLLDVLGPWPWYLGTVAVILLVVWALMTWPWVRSASTSKPAVPDQATSSPRAENG</sequence>
<name>A0ABW7WX28_9NOCA</name>
<reference evidence="2 3" key="1">
    <citation type="submission" date="2024-10" db="EMBL/GenBank/DDBJ databases">
        <title>The Natural Products Discovery Center: Release of the First 8490 Sequenced Strains for Exploring Actinobacteria Biosynthetic Diversity.</title>
        <authorList>
            <person name="Kalkreuter E."/>
            <person name="Kautsar S.A."/>
            <person name="Yang D."/>
            <person name="Bader C.D."/>
            <person name="Teijaro C.N."/>
            <person name="Fluegel L."/>
            <person name="Davis C.M."/>
            <person name="Simpson J.R."/>
            <person name="Lauterbach L."/>
            <person name="Steele A.D."/>
            <person name="Gui C."/>
            <person name="Meng S."/>
            <person name="Li G."/>
            <person name="Viehrig K."/>
            <person name="Ye F."/>
            <person name="Su P."/>
            <person name="Kiefer A.F."/>
            <person name="Nichols A."/>
            <person name="Cepeda A.J."/>
            <person name="Yan W."/>
            <person name="Fan B."/>
            <person name="Jiang Y."/>
            <person name="Adhikari A."/>
            <person name="Zheng C.-J."/>
            <person name="Schuster L."/>
            <person name="Cowan T.M."/>
            <person name="Smanski M.J."/>
            <person name="Chevrette M.G."/>
            <person name="De Carvalho L.P.S."/>
            <person name="Shen B."/>
        </authorList>
    </citation>
    <scope>NUCLEOTIDE SEQUENCE [LARGE SCALE GENOMIC DNA]</scope>
    <source>
        <strain evidence="2 3">NPDC019275</strain>
    </source>
</reference>
<feature type="transmembrane region" description="Helical" evidence="1">
    <location>
        <begin position="129"/>
        <end position="149"/>
    </location>
</feature>
<keyword evidence="1" id="KW-1133">Transmembrane helix</keyword>
<dbReference type="InterPro" id="IPR011737">
    <property type="entry name" value="CHP02206_TP0381"/>
</dbReference>
<feature type="transmembrane region" description="Helical" evidence="1">
    <location>
        <begin position="15"/>
        <end position="35"/>
    </location>
</feature>
<comment type="caution">
    <text evidence="2">The sequence shown here is derived from an EMBL/GenBank/DDBJ whole genome shotgun (WGS) entry which is preliminary data.</text>
</comment>
<keyword evidence="1" id="KW-0472">Membrane</keyword>
<feature type="transmembrane region" description="Helical" evidence="1">
    <location>
        <begin position="76"/>
        <end position="93"/>
    </location>
</feature>
<evidence type="ECO:0000256" key="1">
    <source>
        <dbReference type="SAM" id="Phobius"/>
    </source>
</evidence>
<feature type="transmembrane region" description="Helical" evidence="1">
    <location>
        <begin position="161"/>
        <end position="186"/>
    </location>
</feature>
<protein>
    <submittedName>
        <fullName evidence="2">TIGR02206 family membrane protein</fullName>
    </submittedName>
</protein>
<feature type="transmembrane region" description="Helical" evidence="1">
    <location>
        <begin position="98"/>
        <end position="117"/>
    </location>
</feature>
<evidence type="ECO:0000313" key="2">
    <source>
        <dbReference type="EMBL" id="MFI2473382.1"/>
    </source>
</evidence>
<dbReference type="NCBIfam" id="TIGR02206">
    <property type="entry name" value="intg_mem_TP0381"/>
    <property type="match status" value="1"/>
</dbReference>
<feature type="transmembrane region" description="Helical" evidence="1">
    <location>
        <begin position="47"/>
        <end position="64"/>
    </location>
</feature>
<evidence type="ECO:0000313" key="3">
    <source>
        <dbReference type="Proteomes" id="UP001611415"/>
    </source>
</evidence>
<dbReference type="RefSeq" id="WP_397091997.1">
    <property type="nucleotide sequence ID" value="NZ_JBIRYO010000004.1"/>
</dbReference>
<keyword evidence="3" id="KW-1185">Reference proteome</keyword>
<dbReference type="Pfam" id="PF14808">
    <property type="entry name" value="TMEM164"/>
    <property type="match status" value="1"/>
</dbReference>
<feature type="transmembrane region" description="Helical" evidence="1">
    <location>
        <begin position="206"/>
        <end position="227"/>
    </location>
</feature>
<keyword evidence="1" id="KW-0812">Transmembrane</keyword>
<proteinExistence type="predicted"/>
<organism evidence="2 3">
    <name type="scientific">Nocardia xishanensis</name>
    <dbReference type="NCBI Taxonomy" id="238964"/>
    <lineage>
        <taxon>Bacteria</taxon>
        <taxon>Bacillati</taxon>
        <taxon>Actinomycetota</taxon>
        <taxon>Actinomycetes</taxon>
        <taxon>Mycobacteriales</taxon>
        <taxon>Nocardiaceae</taxon>
        <taxon>Nocardia</taxon>
    </lineage>
</organism>
<accession>A0ABW7WX28</accession>
<dbReference type="Proteomes" id="UP001611415">
    <property type="component" value="Unassembled WGS sequence"/>
</dbReference>
<dbReference type="EMBL" id="JBIRYO010000004">
    <property type="protein sequence ID" value="MFI2473382.1"/>
    <property type="molecule type" value="Genomic_DNA"/>
</dbReference>
<gene>
    <name evidence="2" type="ORF">ACH49W_08375</name>
</gene>